<gene>
    <name evidence="2" type="ORF">DZC73_05030</name>
</gene>
<reference evidence="2 3" key="1">
    <citation type="submission" date="2018-08" db="EMBL/GenBank/DDBJ databases">
        <authorList>
            <person name="Khan S.A."/>
            <person name="Jeon C.O."/>
            <person name="Chun B.H."/>
            <person name="Jeong S.E."/>
        </authorList>
    </citation>
    <scope>NUCLEOTIDE SEQUENCE [LARGE SCALE GENOMIC DNA]</scope>
    <source>
        <strain evidence="2 3">S-16</strain>
    </source>
</reference>
<dbReference type="Pfam" id="PF16074">
    <property type="entry name" value="PilW"/>
    <property type="match status" value="1"/>
</dbReference>
<evidence type="ECO:0000313" key="3">
    <source>
        <dbReference type="Proteomes" id="UP000267464"/>
    </source>
</evidence>
<evidence type="ECO:0008006" key="4">
    <source>
        <dbReference type="Google" id="ProtNLM"/>
    </source>
</evidence>
<dbReference type="PROSITE" id="PS00409">
    <property type="entry name" value="PROKAR_NTER_METHYL"/>
    <property type="match status" value="1"/>
</dbReference>
<proteinExistence type="predicted"/>
<dbReference type="InterPro" id="IPR012902">
    <property type="entry name" value="N_methyl_site"/>
</dbReference>
<sequence length="331" mass="35145">MRMNSNNMSLVRPISRQRGLTLVELMVGLVIGIVISLAASALYLATRESSRAAQGHTDINETGKIALDMIGRELQKAGFYPAQFTTPSDVAHSGRYYNPTTYAAFTYGLSGCDDKAYDPATHACSSTTTTGDTVIISYFSSPEFGTSSLLGNTNDCNRQAVSGDSVNTPLAAASMPLFVSNRFGLSGLVTYTAPDGSTVSTRNLTCQGNGADSTAPQSMIQGVDDLVIRYGVSAGNGVQSPTAFRPATGASGVTSLSTTSDGLNPWQRVTAVSVCIEVRSMDNNRLEDKSGSERTYVNCRGSTITPTDKYLHKVFTRVFAVRNNLNAVGTF</sequence>
<keyword evidence="1" id="KW-1133">Transmembrane helix</keyword>
<dbReference type="Proteomes" id="UP000267464">
    <property type="component" value="Unassembled WGS sequence"/>
</dbReference>
<dbReference type="EMBL" id="QUSW01000001">
    <property type="protein sequence ID" value="RQP26861.1"/>
    <property type="molecule type" value="Genomic_DNA"/>
</dbReference>
<keyword evidence="1" id="KW-0472">Membrane</keyword>
<keyword evidence="3" id="KW-1185">Reference proteome</keyword>
<feature type="transmembrane region" description="Helical" evidence="1">
    <location>
        <begin position="21"/>
        <end position="44"/>
    </location>
</feature>
<comment type="caution">
    <text evidence="2">The sequence shown here is derived from an EMBL/GenBank/DDBJ whole genome shotgun (WGS) entry which is preliminary data.</text>
</comment>
<protein>
    <recommendedName>
        <fullName evidence="4">Prepilin-type N-terminal cleavage/methylation domain-containing protein</fullName>
    </recommendedName>
</protein>
<dbReference type="GO" id="GO:0043683">
    <property type="term" value="P:type IV pilus assembly"/>
    <property type="evidence" value="ECO:0007669"/>
    <property type="project" value="InterPro"/>
</dbReference>
<dbReference type="InterPro" id="IPR032092">
    <property type="entry name" value="PilW"/>
</dbReference>
<accession>A0A3N7I0G1</accession>
<organism evidence="2 3">
    <name type="scientific">Piscinibacter terrae</name>
    <dbReference type="NCBI Taxonomy" id="2496871"/>
    <lineage>
        <taxon>Bacteria</taxon>
        <taxon>Pseudomonadati</taxon>
        <taxon>Pseudomonadota</taxon>
        <taxon>Betaproteobacteria</taxon>
        <taxon>Burkholderiales</taxon>
        <taxon>Sphaerotilaceae</taxon>
        <taxon>Piscinibacter</taxon>
    </lineage>
</organism>
<dbReference type="Pfam" id="PF07963">
    <property type="entry name" value="N_methyl"/>
    <property type="match status" value="1"/>
</dbReference>
<evidence type="ECO:0000256" key="1">
    <source>
        <dbReference type="SAM" id="Phobius"/>
    </source>
</evidence>
<name>A0A3N7I0G1_9BURK</name>
<dbReference type="AlphaFoldDB" id="A0A3N7I0G1"/>
<reference evidence="2 3" key="2">
    <citation type="submission" date="2018-12" db="EMBL/GenBank/DDBJ databases">
        <title>Rhizobacter gummiphilus sp. nov., a rubber-degrading bacterium isolated from the soil of a botanical garden in Japan.</title>
        <authorList>
            <person name="Shunsuke S.S."/>
        </authorList>
    </citation>
    <scope>NUCLEOTIDE SEQUENCE [LARGE SCALE GENOMIC DNA]</scope>
    <source>
        <strain evidence="2 3">S-16</strain>
    </source>
</reference>
<keyword evidence="1" id="KW-0812">Transmembrane</keyword>
<evidence type="ECO:0000313" key="2">
    <source>
        <dbReference type="EMBL" id="RQP26861.1"/>
    </source>
</evidence>